<protein>
    <submittedName>
        <fullName evidence="5">Restriction endonuclease subunit S</fullName>
        <ecNumber evidence="5">3.1.21.-</ecNumber>
    </submittedName>
</protein>
<dbReference type="InterPro" id="IPR000055">
    <property type="entry name" value="Restrct_endonuc_typeI_TRD"/>
</dbReference>
<dbReference type="GO" id="GO:0004519">
    <property type="term" value="F:endonuclease activity"/>
    <property type="evidence" value="ECO:0007669"/>
    <property type="project" value="UniProtKB-KW"/>
</dbReference>
<dbReference type="PANTHER" id="PTHR30408:SF12">
    <property type="entry name" value="TYPE I RESTRICTION ENZYME MJAVIII SPECIFICITY SUBUNIT"/>
    <property type="match status" value="1"/>
</dbReference>
<comment type="similarity">
    <text evidence="1">Belongs to the type-I restriction system S methylase family.</text>
</comment>
<dbReference type="Pfam" id="PF01420">
    <property type="entry name" value="Methylase_S"/>
    <property type="match status" value="2"/>
</dbReference>
<evidence type="ECO:0000313" key="6">
    <source>
        <dbReference type="Proteomes" id="UP001600109"/>
    </source>
</evidence>
<keyword evidence="3" id="KW-0238">DNA-binding</keyword>
<proteinExistence type="inferred from homology"/>
<reference evidence="5 6" key="1">
    <citation type="submission" date="2024-06" db="EMBL/GenBank/DDBJ databases">
        <title>Flavobacterium spp. isolated from glacier.</title>
        <authorList>
            <person name="Han D."/>
        </authorList>
    </citation>
    <scope>NUCLEOTIDE SEQUENCE [LARGE SCALE GENOMIC DNA]</scope>
    <source>
        <strain evidence="5 6">LS2P90</strain>
    </source>
</reference>
<evidence type="ECO:0000256" key="1">
    <source>
        <dbReference type="ARBA" id="ARBA00010923"/>
    </source>
</evidence>
<organism evidence="5 6">
    <name type="scientific">Flavobacterium xylosi</name>
    <dbReference type="NCBI Taxonomy" id="3230415"/>
    <lineage>
        <taxon>Bacteria</taxon>
        <taxon>Pseudomonadati</taxon>
        <taxon>Bacteroidota</taxon>
        <taxon>Flavobacteriia</taxon>
        <taxon>Flavobacteriales</taxon>
        <taxon>Flavobacteriaceae</taxon>
        <taxon>Flavobacterium</taxon>
    </lineage>
</organism>
<dbReference type="InterPro" id="IPR052021">
    <property type="entry name" value="Type-I_RS_S_subunit"/>
</dbReference>
<evidence type="ECO:0000259" key="4">
    <source>
        <dbReference type="Pfam" id="PF01420"/>
    </source>
</evidence>
<evidence type="ECO:0000313" key="5">
    <source>
        <dbReference type="EMBL" id="MFE3866479.1"/>
    </source>
</evidence>
<dbReference type="SUPFAM" id="SSF116734">
    <property type="entry name" value="DNA methylase specificity domain"/>
    <property type="match status" value="2"/>
</dbReference>
<name>A0ABW6HR91_9FLAO</name>
<dbReference type="EC" id="3.1.21.-" evidence="5"/>
<dbReference type="RefSeq" id="WP_379853135.1">
    <property type="nucleotide sequence ID" value="NZ_JBHZPZ010000001.1"/>
</dbReference>
<gene>
    <name evidence="5" type="ORF">ACFX5E_00150</name>
</gene>
<evidence type="ECO:0000256" key="2">
    <source>
        <dbReference type="ARBA" id="ARBA00022747"/>
    </source>
</evidence>
<dbReference type="GO" id="GO:0016787">
    <property type="term" value="F:hydrolase activity"/>
    <property type="evidence" value="ECO:0007669"/>
    <property type="project" value="UniProtKB-KW"/>
</dbReference>
<comment type="caution">
    <text evidence="5">The sequence shown here is derived from an EMBL/GenBank/DDBJ whole genome shotgun (WGS) entry which is preliminary data.</text>
</comment>
<dbReference type="Proteomes" id="UP001600109">
    <property type="component" value="Unassembled WGS sequence"/>
</dbReference>
<evidence type="ECO:0000256" key="3">
    <source>
        <dbReference type="ARBA" id="ARBA00023125"/>
    </source>
</evidence>
<keyword evidence="6" id="KW-1185">Reference proteome</keyword>
<dbReference type="Gene3D" id="3.90.220.20">
    <property type="entry name" value="DNA methylase specificity domains"/>
    <property type="match status" value="2"/>
</dbReference>
<keyword evidence="5" id="KW-0255">Endonuclease</keyword>
<dbReference type="EMBL" id="JBHZPZ010000001">
    <property type="protein sequence ID" value="MFE3866479.1"/>
    <property type="molecule type" value="Genomic_DNA"/>
</dbReference>
<keyword evidence="2" id="KW-0680">Restriction system</keyword>
<dbReference type="InterPro" id="IPR044946">
    <property type="entry name" value="Restrct_endonuc_typeI_TRD_sf"/>
</dbReference>
<feature type="domain" description="Type I restriction modification DNA specificity" evidence="4">
    <location>
        <begin position="117"/>
        <end position="185"/>
    </location>
</feature>
<sequence length="453" mass="52727">MVNSQTIKYLKIVPFSQFSLWDTKRYTSKLISSNYSIVKLGTCIVEQSKKYKIFEQKEVDFGILGVNNKKGIFDAYTQKGAEINQPYKKMQTGWLAYNPYRINVGSIGIKLEEHQNEYISPAYVVFSCKENLLPEFLFFLFKTNTFNNVIKESTTGSVRQNLTFETLKNLEIPLPSIEEQTRIVAAYNAKLQSAQVQVLQSKQLEIDIEKYLFEQLGIIEADKVKAKTKKAFQIIKFSETQRWDALFLLGNLPTFVSKYELVKFSDIIKYFNKGENGKTIRIDSPKFPNDDFRYVGMEHIEKVTGILLDMPEVKGKEIKSQTLRIPKNFFIYGKLRPYLNKYWINDTDFDNIICSSEFFVFDTIDSLDKLFFKYVLSSKIIQNQISDKTSGARMPRINEDIFFNLQFPLPSNEKQKEISIYINSIKEDIKKLDVLSMQNKQKAILVFEKAIFN</sequence>
<accession>A0ABW6HR91</accession>
<keyword evidence="5" id="KW-0540">Nuclease</keyword>
<keyword evidence="5" id="KW-0378">Hydrolase</keyword>
<dbReference type="PANTHER" id="PTHR30408">
    <property type="entry name" value="TYPE-1 RESTRICTION ENZYME ECOKI SPECIFICITY PROTEIN"/>
    <property type="match status" value="1"/>
</dbReference>
<feature type="domain" description="Type I restriction modification DNA specificity" evidence="4">
    <location>
        <begin position="258"/>
        <end position="430"/>
    </location>
</feature>